<dbReference type="InterPro" id="IPR010982">
    <property type="entry name" value="Lambda_DNA-bd_dom_sf"/>
</dbReference>
<dbReference type="Pfam" id="PF01381">
    <property type="entry name" value="HTH_3"/>
    <property type="match status" value="1"/>
</dbReference>
<dbReference type="EMBL" id="JAWMWG010000003">
    <property type="protein sequence ID" value="MEJ6348815.1"/>
    <property type="molecule type" value="Genomic_DNA"/>
</dbReference>
<sequence length="77" mass="8980">MLKRKNRAEIKLNLRRIRSEREVAGLTAQQMADKLGVSKGHYYQVENGTRNFPMGLFIKYVNILGYNPAQTMIFFED</sequence>
<keyword evidence="3" id="KW-1185">Reference proteome</keyword>
<name>A0ABU8SHG9_9LACO</name>
<dbReference type="Gene3D" id="1.10.260.40">
    <property type="entry name" value="lambda repressor-like DNA-binding domains"/>
    <property type="match status" value="1"/>
</dbReference>
<dbReference type="CDD" id="cd00093">
    <property type="entry name" value="HTH_XRE"/>
    <property type="match status" value="1"/>
</dbReference>
<accession>A0ABU8SHG9</accession>
<dbReference type="PROSITE" id="PS50943">
    <property type="entry name" value="HTH_CROC1"/>
    <property type="match status" value="1"/>
</dbReference>
<feature type="domain" description="HTH cro/C1-type" evidence="1">
    <location>
        <begin position="17"/>
        <end position="71"/>
    </location>
</feature>
<evidence type="ECO:0000313" key="3">
    <source>
        <dbReference type="Proteomes" id="UP001377804"/>
    </source>
</evidence>
<proteinExistence type="predicted"/>
<gene>
    <name evidence="2" type="ORF">R4Y45_06245</name>
</gene>
<organism evidence="2 3">
    <name type="scientific">Holzapfeliella saturejae</name>
    <dbReference type="NCBI Taxonomy" id="3082953"/>
    <lineage>
        <taxon>Bacteria</taxon>
        <taxon>Bacillati</taxon>
        <taxon>Bacillota</taxon>
        <taxon>Bacilli</taxon>
        <taxon>Lactobacillales</taxon>
        <taxon>Lactobacillaceae</taxon>
        <taxon>Holzapfeliella</taxon>
    </lineage>
</organism>
<comment type="caution">
    <text evidence="2">The sequence shown here is derived from an EMBL/GenBank/DDBJ whole genome shotgun (WGS) entry which is preliminary data.</text>
</comment>
<dbReference type="RefSeq" id="WP_339970320.1">
    <property type="nucleotide sequence ID" value="NZ_JAWMWG010000003.1"/>
</dbReference>
<evidence type="ECO:0000313" key="2">
    <source>
        <dbReference type="EMBL" id="MEJ6348815.1"/>
    </source>
</evidence>
<dbReference type="InterPro" id="IPR001387">
    <property type="entry name" value="Cro/C1-type_HTH"/>
</dbReference>
<dbReference type="SUPFAM" id="SSF47413">
    <property type="entry name" value="lambda repressor-like DNA-binding domains"/>
    <property type="match status" value="1"/>
</dbReference>
<dbReference type="Proteomes" id="UP001377804">
    <property type="component" value="Unassembled WGS sequence"/>
</dbReference>
<protein>
    <submittedName>
        <fullName evidence="2">Helix-turn-helix transcriptional regulator</fullName>
    </submittedName>
</protein>
<dbReference type="SMART" id="SM00530">
    <property type="entry name" value="HTH_XRE"/>
    <property type="match status" value="1"/>
</dbReference>
<reference evidence="2 3" key="1">
    <citation type="submission" date="2023-10" db="EMBL/GenBank/DDBJ databases">
        <title>Holzapfeliella saturejae sp. nov. isolated from Satureja montana flowers.</title>
        <authorList>
            <person name="Alcantara C."/>
            <person name="Zuniga M."/>
            <person name="Landete J.M."/>
            <person name="Monedero V."/>
        </authorList>
    </citation>
    <scope>NUCLEOTIDE SEQUENCE [LARGE SCALE GENOMIC DNA]</scope>
    <source>
        <strain evidence="2 3">He02</strain>
    </source>
</reference>
<evidence type="ECO:0000259" key="1">
    <source>
        <dbReference type="PROSITE" id="PS50943"/>
    </source>
</evidence>